<dbReference type="InterPro" id="IPR046373">
    <property type="entry name" value="Acyl-CoA_Oxase/DH_mid-dom_sf"/>
</dbReference>
<dbReference type="SUPFAM" id="SSF56645">
    <property type="entry name" value="Acyl-CoA dehydrogenase NM domain-like"/>
    <property type="match status" value="1"/>
</dbReference>
<evidence type="ECO:0008006" key="3">
    <source>
        <dbReference type="Google" id="ProtNLM"/>
    </source>
</evidence>
<dbReference type="STRING" id="743788.S8DUJ0"/>
<dbReference type="AlphaFoldDB" id="S8DUJ0"/>
<dbReference type="InterPro" id="IPR012258">
    <property type="entry name" value="Acyl-CoA_oxidase"/>
</dbReference>
<proteinExistence type="predicted"/>
<dbReference type="GO" id="GO:0003997">
    <property type="term" value="F:acyl-CoA oxidase activity"/>
    <property type="evidence" value="ECO:0007669"/>
    <property type="project" value="InterPro"/>
</dbReference>
<dbReference type="PANTHER" id="PTHR10909:SF382">
    <property type="entry name" value="ACYL-COENZYME A OXIDASE"/>
    <property type="match status" value="1"/>
</dbReference>
<name>S8DUJ0_FOMSC</name>
<dbReference type="Gene3D" id="1.20.140.10">
    <property type="entry name" value="Butyryl-CoA Dehydrogenase, subunit A, domain 3"/>
    <property type="match status" value="1"/>
</dbReference>
<dbReference type="InterPro" id="IPR009100">
    <property type="entry name" value="AcylCoA_DH/oxidase_NM_dom_sf"/>
</dbReference>
<evidence type="ECO:0000313" key="2">
    <source>
        <dbReference type="Proteomes" id="UP000015241"/>
    </source>
</evidence>
<dbReference type="InParanoid" id="S8DUJ0"/>
<dbReference type="EMBL" id="KE504220">
    <property type="protein sequence ID" value="EPS94898.1"/>
    <property type="molecule type" value="Genomic_DNA"/>
</dbReference>
<dbReference type="PANTHER" id="PTHR10909">
    <property type="entry name" value="ELECTRON TRANSPORT OXIDOREDUCTASE"/>
    <property type="match status" value="1"/>
</dbReference>
<organism evidence="1 2">
    <name type="scientific">Fomitopsis schrenkii</name>
    <name type="common">Brown rot fungus</name>
    <dbReference type="NCBI Taxonomy" id="2126942"/>
    <lineage>
        <taxon>Eukaryota</taxon>
        <taxon>Fungi</taxon>
        <taxon>Dikarya</taxon>
        <taxon>Basidiomycota</taxon>
        <taxon>Agaricomycotina</taxon>
        <taxon>Agaricomycetes</taxon>
        <taxon>Polyporales</taxon>
        <taxon>Fomitopsis</taxon>
    </lineage>
</organism>
<accession>S8DUJ0</accession>
<dbReference type="GO" id="GO:0005777">
    <property type="term" value="C:peroxisome"/>
    <property type="evidence" value="ECO:0007669"/>
    <property type="project" value="InterPro"/>
</dbReference>
<sequence length="575" mass="63164">MSPSTAHLLSTPDFRPLPDNASLDEKIALSYRRARAIAKAYALTAEDVLYMSPRFWEFHTDNIHSLDAAAFTLLTIQYNLMGGTLAAFAEKRPELRPIMDKVLSFDVSAQFLLTEVGHGLDAPRLETTATLLPNGEFDFHTPNERARKHMPPTGPFGSLPRVAVVFARLVVQGEDRGVRPFLVALGDGNQMCKGVTSRLIPQRGGIKPVDHAVTSFDHVRLPATALLGSLAKPADLRTNFISSIWRVSVGSLALATTAIPLLSVNSYLVARYSLRRFVTGSDGTSVPIMSFRTQHGPILHALSQVAVMKAHAKAAIGFYTDTALNPRVRDGVAAAAKVAMTHHAWSSLSNFTERVGAHGLFEHNNILQNELMMRGVRIAEGDVLVLSIRLANELLLGRYSMPAPKYPDCLLSRHEAGLLDECREILKRAGGNHRHESVARLMLPRCLPLVQAIGHRMAYEAALDAGVHRPLLDLYEAGVILHDPSWYTEHAGVPRWAQFEKEDQAITAALPHLEEYLASTGAESYAVSPILTEESWENFINDVPLYDGNAHYAVVPPIPRVSQPTTPQSQIQAHL</sequence>
<dbReference type="eggNOG" id="KOG0135">
    <property type="taxonomic scope" value="Eukaryota"/>
</dbReference>
<dbReference type="InterPro" id="IPR036250">
    <property type="entry name" value="AcylCo_DH-like_C"/>
</dbReference>
<dbReference type="GO" id="GO:0055088">
    <property type="term" value="P:lipid homeostasis"/>
    <property type="evidence" value="ECO:0007669"/>
    <property type="project" value="TreeGrafter"/>
</dbReference>
<dbReference type="Proteomes" id="UP000015241">
    <property type="component" value="Unassembled WGS sequence"/>
</dbReference>
<dbReference type="HOGENOM" id="CLU_028041_1_0_1"/>
<dbReference type="OrthoDB" id="538336at2759"/>
<keyword evidence="2" id="KW-1185">Reference proteome</keyword>
<dbReference type="GO" id="GO:0071949">
    <property type="term" value="F:FAD binding"/>
    <property type="evidence" value="ECO:0007669"/>
    <property type="project" value="InterPro"/>
</dbReference>
<protein>
    <recommendedName>
        <fullName evidence="3">Acyl-CoA dehydrogenase NM domain-like protein</fullName>
    </recommendedName>
</protein>
<dbReference type="GO" id="GO:0005504">
    <property type="term" value="F:fatty acid binding"/>
    <property type="evidence" value="ECO:0007669"/>
    <property type="project" value="TreeGrafter"/>
</dbReference>
<evidence type="ECO:0000313" key="1">
    <source>
        <dbReference type="EMBL" id="EPS94898.1"/>
    </source>
</evidence>
<gene>
    <name evidence="1" type="ORF">FOMPIDRAFT_1026015</name>
</gene>
<dbReference type="Gene3D" id="2.40.110.10">
    <property type="entry name" value="Butyryl-CoA Dehydrogenase, subunit A, domain 2"/>
    <property type="match status" value="1"/>
</dbReference>
<reference evidence="1 2" key="1">
    <citation type="journal article" date="2012" name="Science">
        <title>The Paleozoic origin of enzymatic lignin decomposition reconstructed from 31 fungal genomes.</title>
        <authorList>
            <person name="Floudas D."/>
            <person name="Binder M."/>
            <person name="Riley R."/>
            <person name="Barry K."/>
            <person name="Blanchette R.A."/>
            <person name="Henrissat B."/>
            <person name="Martinez A.T."/>
            <person name="Otillar R."/>
            <person name="Spatafora J.W."/>
            <person name="Yadav J.S."/>
            <person name="Aerts A."/>
            <person name="Benoit I."/>
            <person name="Boyd A."/>
            <person name="Carlson A."/>
            <person name="Copeland A."/>
            <person name="Coutinho P.M."/>
            <person name="de Vries R.P."/>
            <person name="Ferreira P."/>
            <person name="Findley K."/>
            <person name="Foster B."/>
            <person name="Gaskell J."/>
            <person name="Glotzer D."/>
            <person name="Gorecki P."/>
            <person name="Heitman J."/>
            <person name="Hesse C."/>
            <person name="Hori C."/>
            <person name="Igarashi K."/>
            <person name="Jurgens J.A."/>
            <person name="Kallen N."/>
            <person name="Kersten P."/>
            <person name="Kohler A."/>
            <person name="Kuees U."/>
            <person name="Kumar T.K.A."/>
            <person name="Kuo A."/>
            <person name="LaButti K."/>
            <person name="Larrondo L.F."/>
            <person name="Lindquist E."/>
            <person name="Ling A."/>
            <person name="Lombard V."/>
            <person name="Lucas S."/>
            <person name="Lundell T."/>
            <person name="Martin R."/>
            <person name="McLaughlin D.J."/>
            <person name="Morgenstern I."/>
            <person name="Morin E."/>
            <person name="Murat C."/>
            <person name="Nagy L.G."/>
            <person name="Nolan M."/>
            <person name="Ohm R.A."/>
            <person name="Patyshakuliyeva A."/>
            <person name="Rokas A."/>
            <person name="Ruiz-Duenas F.J."/>
            <person name="Sabat G."/>
            <person name="Salamov A."/>
            <person name="Samejima M."/>
            <person name="Schmutz J."/>
            <person name="Slot J.C."/>
            <person name="St John F."/>
            <person name="Stenlid J."/>
            <person name="Sun H."/>
            <person name="Sun S."/>
            <person name="Syed K."/>
            <person name="Tsang A."/>
            <person name="Wiebenga A."/>
            <person name="Young D."/>
            <person name="Pisabarro A."/>
            <person name="Eastwood D.C."/>
            <person name="Martin F."/>
            <person name="Cullen D."/>
            <person name="Grigoriev I.V."/>
            <person name="Hibbett D.S."/>
        </authorList>
    </citation>
    <scope>NUCLEOTIDE SEQUENCE</scope>
    <source>
        <strain evidence="2">FP-58527</strain>
    </source>
</reference>
<dbReference type="SUPFAM" id="SSF47203">
    <property type="entry name" value="Acyl-CoA dehydrogenase C-terminal domain-like"/>
    <property type="match status" value="1"/>
</dbReference>
<dbReference type="GO" id="GO:0033540">
    <property type="term" value="P:fatty acid beta-oxidation using acyl-CoA oxidase"/>
    <property type="evidence" value="ECO:0007669"/>
    <property type="project" value="TreeGrafter"/>
</dbReference>